<evidence type="ECO:0000256" key="1">
    <source>
        <dbReference type="SAM" id="MobiDB-lite"/>
    </source>
</evidence>
<feature type="compositionally biased region" description="Low complexity" evidence="1">
    <location>
        <begin position="246"/>
        <end position="261"/>
    </location>
</feature>
<reference evidence="2 3" key="1">
    <citation type="submission" date="2018-12" db="EMBL/GenBank/DDBJ databases">
        <title>Whole genome sequence of a Pandoraea apista isolate from a patient with cystic fibrosis.</title>
        <authorList>
            <person name="Kenna D.T."/>
            <person name="Turton J.F."/>
        </authorList>
    </citation>
    <scope>NUCLEOTIDE SEQUENCE [LARGE SCALE GENOMIC DNA]</scope>
    <source>
        <strain evidence="2 3">Pa13324</strain>
    </source>
</reference>
<dbReference type="Proteomes" id="UP000270216">
    <property type="component" value="Unassembled WGS sequence"/>
</dbReference>
<keyword evidence="3" id="KW-1185">Reference proteome</keyword>
<feature type="region of interest" description="Disordered" evidence="1">
    <location>
        <begin position="209"/>
        <end position="292"/>
    </location>
</feature>
<proteinExistence type="predicted"/>
<organism evidence="2 3">
    <name type="scientific">Pandoraea apista</name>
    <dbReference type="NCBI Taxonomy" id="93218"/>
    <lineage>
        <taxon>Bacteria</taxon>
        <taxon>Pseudomonadati</taxon>
        <taxon>Pseudomonadota</taxon>
        <taxon>Betaproteobacteria</taxon>
        <taxon>Burkholderiales</taxon>
        <taxon>Burkholderiaceae</taxon>
        <taxon>Pandoraea</taxon>
    </lineage>
</organism>
<dbReference type="GeneID" id="47012673"/>
<gene>
    <name evidence="2" type="ORF">EJE83_03085</name>
</gene>
<evidence type="ECO:0000313" key="2">
    <source>
        <dbReference type="EMBL" id="RSK85715.1"/>
    </source>
</evidence>
<feature type="compositionally biased region" description="Polar residues" evidence="1">
    <location>
        <begin position="223"/>
        <end position="236"/>
    </location>
</feature>
<dbReference type="RefSeq" id="WP_048628138.1">
    <property type="nucleotide sequence ID" value="NZ_CABPSX010000008.1"/>
</dbReference>
<name>A0ABX9ZV30_9BURK</name>
<evidence type="ECO:0008006" key="4">
    <source>
        <dbReference type="Google" id="ProtNLM"/>
    </source>
</evidence>
<dbReference type="EMBL" id="RWHX01000003">
    <property type="protein sequence ID" value="RSK85715.1"/>
    <property type="molecule type" value="Genomic_DNA"/>
</dbReference>
<sequence>MTRFENGKLDGGRGVLVAMRRAGVLCATVMTFALGGCAVTKNSQGNTVYGIDQASLFGTVVDTFKLADGSEGNLRRSNGQYSLKLERYMRVLPLQNAITARVVRSEVVGDRSVVVVETQERNCPFKYVLYAIQDSDVLGWTFGNCADRPRADLVDNGRALVFDFPGNGRLVRHTYTDSRLLQSAIPVPPGVDVRRKPFADATLKAIDDPADANRFVPAPPQTAGASTGSSPQTSRHTPPRRQSRSAATATANNNPLPANAPVSSGRTVPGLPSAPLAFGAEEVKPVRVDLRN</sequence>
<accession>A0ABX9ZV30</accession>
<feature type="compositionally biased region" description="Basic and acidic residues" evidence="1">
    <location>
        <begin position="281"/>
        <end position="292"/>
    </location>
</feature>
<comment type="caution">
    <text evidence="2">The sequence shown here is derived from an EMBL/GenBank/DDBJ whole genome shotgun (WGS) entry which is preliminary data.</text>
</comment>
<protein>
    <recommendedName>
        <fullName evidence="4">Lipoprotein</fullName>
    </recommendedName>
</protein>
<evidence type="ECO:0000313" key="3">
    <source>
        <dbReference type="Proteomes" id="UP000270216"/>
    </source>
</evidence>